<organism evidence="2">
    <name type="scientific">hydrothermal vent metagenome</name>
    <dbReference type="NCBI Taxonomy" id="652676"/>
    <lineage>
        <taxon>unclassified sequences</taxon>
        <taxon>metagenomes</taxon>
        <taxon>ecological metagenomes</taxon>
    </lineage>
</organism>
<feature type="domain" description="J" evidence="1">
    <location>
        <begin position="134"/>
        <end position="186"/>
    </location>
</feature>
<dbReference type="InterPro" id="IPR036869">
    <property type="entry name" value="J_dom_sf"/>
</dbReference>
<gene>
    <name evidence="2" type="ORF">MNBD_GAMMA18-719</name>
</gene>
<dbReference type="SMART" id="SM00271">
    <property type="entry name" value="DnaJ"/>
    <property type="match status" value="1"/>
</dbReference>
<dbReference type="PROSITE" id="PS50076">
    <property type="entry name" value="DNAJ_2"/>
    <property type="match status" value="1"/>
</dbReference>
<sequence length="186" mass="21190">MTAWLHSFLSAEPISEYELIAQLKEQGFFAFLPPPPTPTHALFCAHFLLFHALYTVRDQLRLAQSAELHISPLAIQLHPYQSEVSALCKVDPLRDYYLDLDNLHSTGKAEVDELINAFWKKFAQSEQDAPARVLALAQLGLKAPVTDEQIRRRYKEQVMQHHPDRGGNEQQLQALNQAMAVLKTDF</sequence>
<reference evidence="2" key="1">
    <citation type="submission" date="2018-06" db="EMBL/GenBank/DDBJ databases">
        <authorList>
            <person name="Zhirakovskaya E."/>
        </authorList>
    </citation>
    <scope>NUCLEOTIDE SEQUENCE</scope>
</reference>
<dbReference type="InterPro" id="IPR001623">
    <property type="entry name" value="DnaJ_domain"/>
</dbReference>
<dbReference type="EMBL" id="UOFP01000267">
    <property type="protein sequence ID" value="VAW89383.1"/>
    <property type="molecule type" value="Genomic_DNA"/>
</dbReference>
<accession>A0A3B0ZMH0</accession>
<evidence type="ECO:0000313" key="2">
    <source>
        <dbReference type="EMBL" id="VAW89383.1"/>
    </source>
</evidence>
<dbReference type="Pfam" id="PF12339">
    <property type="entry name" value="DNAJ_related"/>
    <property type="match status" value="1"/>
</dbReference>
<evidence type="ECO:0000259" key="1">
    <source>
        <dbReference type="PROSITE" id="PS50076"/>
    </source>
</evidence>
<name>A0A3B0ZMH0_9ZZZZ</name>
<proteinExistence type="predicted"/>
<dbReference type="AlphaFoldDB" id="A0A3B0ZMH0"/>
<dbReference type="Gene3D" id="1.10.287.110">
    <property type="entry name" value="DnaJ domain"/>
    <property type="match status" value="1"/>
</dbReference>
<dbReference type="InterPro" id="IPR021059">
    <property type="entry name" value="DnaJ-related_N"/>
</dbReference>
<dbReference type="CDD" id="cd06257">
    <property type="entry name" value="DnaJ"/>
    <property type="match status" value="1"/>
</dbReference>
<protein>
    <recommendedName>
        <fullName evidence="1">J domain-containing protein</fullName>
    </recommendedName>
</protein>
<dbReference type="Pfam" id="PF00226">
    <property type="entry name" value="DnaJ"/>
    <property type="match status" value="1"/>
</dbReference>
<dbReference type="SUPFAM" id="SSF46565">
    <property type="entry name" value="Chaperone J-domain"/>
    <property type="match status" value="1"/>
</dbReference>